<keyword evidence="2 4" id="KW-0251">Elongation factor</keyword>
<dbReference type="PROSITE" id="PS01127">
    <property type="entry name" value="EF_TS_2"/>
    <property type="match status" value="1"/>
</dbReference>
<keyword evidence="3 4" id="KW-0648">Protein biosynthesis</keyword>
<accession>A0A1X9PTS8</accession>
<dbReference type="InterPro" id="IPR018101">
    <property type="entry name" value="Transl_elong_Ts_CS"/>
</dbReference>
<dbReference type="InterPro" id="IPR001816">
    <property type="entry name" value="Transl_elong_EFTs/EF1B"/>
</dbReference>
<proteinExistence type="inferred from homology"/>
<feature type="domain" description="Translation elongation factor EFTs/EF1B dimerisation" evidence="6">
    <location>
        <begin position="58"/>
        <end position="199"/>
    </location>
</feature>
<dbReference type="Gene3D" id="1.10.8.10">
    <property type="entry name" value="DNA helicase RuvA subunit, C-terminal domain"/>
    <property type="match status" value="1"/>
</dbReference>
<dbReference type="FunFam" id="1.10.286.20:FF:000001">
    <property type="entry name" value="Elongation factor Ts"/>
    <property type="match status" value="1"/>
</dbReference>
<evidence type="ECO:0000256" key="1">
    <source>
        <dbReference type="ARBA" id="ARBA00005532"/>
    </source>
</evidence>
<keyword evidence="5" id="KW-0496">Mitochondrion</keyword>
<dbReference type="GO" id="GO:0005739">
    <property type="term" value="C:mitochondrion"/>
    <property type="evidence" value="ECO:0007669"/>
    <property type="project" value="UniProtKB-SubCell"/>
</dbReference>
<dbReference type="SUPFAM" id="SSF46934">
    <property type="entry name" value="UBA-like"/>
    <property type="match status" value="1"/>
</dbReference>
<dbReference type="PANTHER" id="PTHR11741:SF0">
    <property type="entry name" value="ELONGATION FACTOR TS, MITOCHONDRIAL"/>
    <property type="match status" value="1"/>
</dbReference>
<dbReference type="NCBIfam" id="TIGR00116">
    <property type="entry name" value="tsf"/>
    <property type="match status" value="1"/>
</dbReference>
<dbReference type="InterPro" id="IPR009060">
    <property type="entry name" value="UBA-like_sf"/>
</dbReference>
<reference evidence="7" key="1">
    <citation type="submission" date="2017-03" db="EMBL/GenBank/DDBJ databases">
        <title>The new red algal subphylum Proteorhodophytina comprises the largest and most divergent plastid genomes known.</title>
        <authorList>
            <person name="Munoz-Gomez S.A."/>
            <person name="Mejia-Franco F.G."/>
            <person name="Durnin K."/>
            <person name="Morgan C."/>
            <person name="Grisdale C.J."/>
            <person name="Archibald J.M."/>
            <person name="Slamovits C.H."/>
        </authorList>
    </citation>
    <scope>NUCLEOTIDE SEQUENCE</scope>
    <source>
        <strain evidence="7">NIES-2662</strain>
    </source>
</reference>
<evidence type="ECO:0000256" key="3">
    <source>
        <dbReference type="ARBA" id="ARBA00022917"/>
    </source>
</evidence>
<dbReference type="SUPFAM" id="SSF54713">
    <property type="entry name" value="Elongation factor Ts (EF-Ts), dimerisation domain"/>
    <property type="match status" value="1"/>
</dbReference>
<dbReference type="CDD" id="cd14275">
    <property type="entry name" value="UBA_EF-Ts"/>
    <property type="match status" value="1"/>
</dbReference>
<name>A0A1X9PTS8_9RHOD</name>
<dbReference type="AlphaFoldDB" id="A0A1X9PTS8"/>
<dbReference type="Gene3D" id="1.10.286.20">
    <property type="match status" value="1"/>
</dbReference>
<dbReference type="GO" id="GO:0009507">
    <property type="term" value="C:chloroplast"/>
    <property type="evidence" value="ECO:0007669"/>
    <property type="project" value="UniProtKB-SubCell"/>
</dbReference>
<comment type="function">
    <text evidence="4">Associates with the EF-Tu.GDP complex and induces the exchange of GDP to GTP. It remains bound to the aminoacyl-tRNA.EF-Tu.GTP complex up to the GTP hydrolysis stage on the ribosome.</text>
</comment>
<evidence type="ECO:0000256" key="5">
    <source>
        <dbReference type="HAMAP-Rule" id="MF_03135"/>
    </source>
</evidence>
<evidence type="ECO:0000259" key="6">
    <source>
        <dbReference type="Pfam" id="PF00889"/>
    </source>
</evidence>
<comment type="subcellular location">
    <subcellularLocation>
        <location evidence="5">Mitochondrion</location>
    </subcellularLocation>
    <subcellularLocation>
        <location evidence="4">Plastid</location>
        <location evidence="4">Chloroplast</location>
    </subcellularLocation>
</comment>
<dbReference type="FunFam" id="1.10.8.10:FF:000001">
    <property type="entry name" value="Elongation factor Ts"/>
    <property type="match status" value="1"/>
</dbReference>
<dbReference type="InterPro" id="IPR036402">
    <property type="entry name" value="EF-Ts_dimer_sf"/>
</dbReference>
<comment type="similarity">
    <text evidence="1 4">Belongs to the EF-Ts family.</text>
</comment>
<dbReference type="PANTHER" id="PTHR11741">
    <property type="entry name" value="ELONGATION FACTOR TS"/>
    <property type="match status" value="1"/>
</dbReference>
<evidence type="ECO:0000313" key="7">
    <source>
        <dbReference type="EMBL" id="ARO90908.1"/>
    </source>
</evidence>
<dbReference type="PROSITE" id="PS01126">
    <property type="entry name" value="EF_TS_1"/>
    <property type="match status" value="1"/>
</dbReference>
<dbReference type="HAMAP" id="MF_00050">
    <property type="entry name" value="EF_Ts"/>
    <property type="match status" value="1"/>
</dbReference>
<dbReference type="Pfam" id="PF00889">
    <property type="entry name" value="EF_TS"/>
    <property type="match status" value="1"/>
</dbReference>
<gene>
    <name evidence="4 7" type="primary">tsf</name>
</gene>
<protein>
    <recommendedName>
        <fullName evidence="4 5">Multifunctional fusion protein</fullName>
    </recommendedName>
    <domain>
        <recommendedName>
            <fullName evidence="4">Elongation factor Ts, chloroplastic</fullName>
            <shortName evidence="4">EF-Ts</shortName>
        </recommendedName>
    </domain>
    <domain>
        <recommendedName>
            <fullName evidence="5">Elongation factor Ts, mitochondrial</fullName>
            <shortName evidence="5">EF-TsMt</shortName>
        </recommendedName>
    </domain>
</protein>
<dbReference type="GO" id="GO:0003746">
    <property type="term" value="F:translation elongation factor activity"/>
    <property type="evidence" value="ECO:0007669"/>
    <property type="project" value="UniProtKB-UniRule"/>
</dbReference>
<dbReference type="EMBL" id="KY709210">
    <property type="protein sequence ID" value="ARO90908.1"/>
    <property type="molecule type" value="Genomic_DNA"/>
</dbReference>
<organism evidence="7">
    <name type="scientific">Corynoplastis japonica</name>
    <dbReference type="NCBI Taxonomy" id="700918"/>
    <lineage>
        <taxon>Eukaryota</taxon>
        <taxon>Rhodophyta</taxon>
        <taxon>Rhodellophyceae</taxon>
        <taxon>Rhodellales</taxon>
        <taxon>Rhodellaceae</taxon>
        <taxon>Corynoplastis</taxon>
    </lineage>
</organism>
<sequence>MNDISAKLVKELRDVTGAGMMDCKKALIECDCNIESAIVKLRQKGLASADKKNARATTEGLIESYIHIGSKIGVLVEINCETDFVARRSEFQQLAKNIAMQIASSSNITFVSIKDIPEVIVNTEKEIELGKQDLLNKPEEIKEKIISGRIEKRLKEMCLLDQPFIKNSDITIDELIKENISLLGENIQVRRFQKFVLGEGV</sequence>
<dbReference type="InterPro" id="IPR014039">
    <property type="entry name" value="Transl_elong_EFTs/EF1B_dimer"/>
</dbReference>
<geneLocation type="chloroplast" evidence="7"/>
<dbReference type="Gene3D" id="3.30.479.20">
    <property type="entry name" value="Elongation factor Ts, dimerisation domain"/>
    <property type="match status" value="1"/>
</dbReference>
<keyword evidence="7" id="KW-0150">Chloroplast</keyword>
<keyword evidence="7" id="KW-0934">Plastid</keyword>
<evidence type="ECO:0000256" key="4">
    <source>
        <dbReference type="HAMAP-Rule" id="MF_00050"/>
    </source>
</evidence>
<evidence type="ECO:0000256" key="2">
    <source>
        <dbReference type="ARBA" id="ARBA00022768"/>
    </source>
</evidence>